<dbReference type="InterPro" id="IPR036388">
    <property type="entry name" value="WH-like_DNA-bd_sf"/>
</dbReference>
<evidence type="ECO:0000313" key="7">
    <source>
        <dbReference type="Proteomes" id="UP000594001"/>
    </source>
</evidence>
<dbReference type="SMART" id="SM00421">
    <property type="entry name" value="HTH_LUXR"/>
    <property type="match status" value="1"/>
</dbReference>
<dbReference type="KEGG" id="pbal:CPBP_01181"/>
<name>A0A7L9RVL3_9PROT</name>
<dbReference type="SUPFAM" id="SSF52540">
    <property type="entry name" value="P-loop containing nucleoside triphosphate hydrolases"/>
    <property type="match status" value="1"/>
</dbReference>
<dbReference type="RefSeq" id="WP_350331935.1">
    <property type="nucleotide sequence ID" value="NZ_CP054719.1"/>
</dbReference>
<dbReference type="GO" id="GO:0006355">
    <property type="term" value="P:regulation of DNA-templated transcription"/>
    <property type="evidence" value="ECO:0007669"/>
    <property type="project" value="InterPro"/>
</dbReference>
<keyword evidence="4" id="KW-0812">Transmembrane</keyword>
<keyword evidence="2 3" id="KW-0802">TPR repeat</keyword>
<keyword evidence="4" id="KW-0472">Membrane</keyword>
<sequence>MQKYRLIDLFSYQADLSTLNNINITDREVDIIACVMNRRISDPSIATQLKINKRTVETHIRNITQKLRCSTQRIREVVENEEKLDIFLQHYNTLLLSNRFQLTLDKIQTLASYNQTTYIFYHMEESVRDVLNKIRPFLNYVGIEFVIALFNDQAVMDVQDQSSCVLIFTDKDSAGLSDTFKGKCLNYEQFPTLFGFILEVIKQIIGNERVANAVDVFNKKTDTEYVRFANESSQVLEKPLQETSIHFIYRTLNYWRQMRWVSVAAVLCLGIMAWVGIAHLSANEKVRSEFYIPKPHLLLQRSALLLKIQHKLYEPLSKSNISTLVISGVGGAGKTMLAKRIGQQHKGVVWEFNAETKTTLNESTKDFAFALANSNEDMAKLKFIFSLSDVKEQNKQMCMFVRNKLAQKPNWLLIFDNVESFSDIKSYVPSDPAVWGSGSVIITSRNSNFSVIDPDNIIKIDALSPAESIELFTHLKYPNVQISKKERKEIEEFIKKIPAFPLDIVIAANFLRNSPQLEYDQYLDQLNNNTFQMDQSDLFKASSDYTQTRHDIISVSLQRLLSNETFRDSMVLIGLLDSQNIPKHILQRVADSASVERMIYELKKYSLITSESKVNDVGVFSMHRSIHSNLRNYVFNQFKQEEREQKLQKALETFELYANEMVDSSNYPVIYSLVSHAENILTHQMSDFFQAIANATYVNLLSAVPAHTVKVIPLLEKSLNVLARYPIQNNQDSLRIARVLSTLGDRYRSLCLYPKAHQSFEKSIDIYQALAPESIEAAKTYGRLGTLYRVEGQHQKAEELFLKSINIYNQYPSSYHPLDMLISLGLNARDVGKYKQALDYLNRNLASIKDKHDPWYFWTLSYLGTVYLDVGNYDKAWACFQKADAFFNTIPETQGVTVPSAWRLGYMGATQSMQGRVDEALQTLNKSNTMFSELTAGKEMHGICFKTIMPYKAYAYMQKDKLVKAKELYTESLKHADKYYGVGHFQTGRIMCGLGMVALKEHRLDEAETLMQKGYDIFNNYQHTDVFIPLEGLADVYYERYVQEVQTKAASKSGAYGDKSKEYLLNAYEVAKGNFPPDSEHIKRLKYKMNQRTF</sequence>
<evidence type="ECO:0000256" key="2">
    <source>
        <dbReference type="ARBA" id="ARBA00022803"/>
    </source>
</evidence>
<evidence type="ECO:0000256" key="1">
    <source>
        <dbReference type="ARBA" id="ARBA00022737"/>
    </source>
</evidence>
<dbReference type="InterPro" id="IPR019734">
    <property type="entry name" value="TPR_rpt"/>
</dbReference>
<keyword evidence="1" id="KW-0677">Repeat</keyword>
<dbReference type="GO" id="GO:0003677">
    <property type="term" value="F:DNA binding"/>
    <property type="evidence" value="ECO:0007669"/>
    <property type="project" value="InterPro"/>
</dbReference>
<reference evidence="6 7" key="1">
    <citation type="submission" date="2020-06" db="EMBL/GenBank/DDBJ databases">
        <title>The endosymbiont of the kinetoplastid Bodo saltans is a Paracaedibacter-like alpha-proteobacterium possessing a putative toxin-antitoxin system.</title>
        <authorList>
            <person name="Midha S."/>
            <person name="Rigden D.J."/>
            <person name="Siozios S."/>
            <person name="Hurst G.D.D."/>
            <person name="Jackson A.P."/>
        </authorList>
    </citation>
    <scope>NUCLEOTIDE SEQUENCE [LARGE SCALE GENOMIC DNA]</scope>
    <source>
        <strain evidence="6">Lake Konstanz</strain>
    </source>
</reference>
<evidence type="ECO:0000259" key="5">
    <source>
        <dbReference type="SMART" id="SM00421"/>
    </source>
</evidence>
<dbReference type="InterPro" id="IPR002182">
    <property type="entry name" value="NB-ARC"/>
</dbReference>
<feature type="repeat" description="TPR" evidence="3">
    <location>
        <begin position="778"/>
        <end position="811"/>
    </location>
</feature>
<dbReference type="PANTHER" id="PTHR45641:SF19">
    <property type="entry name" value="NEPHROCYSTIN-3"/>
    <property type="match status" value="1"/>
</dbReference>
<dbReference type="PANTHER" id="PTHR45641">
    <property type="entry name" value="TETRATRICOPEPTIDE REPEAT PROTEIN (AFU_ORTHOLOGUE AFUA_6G03870)"/>
    <property type="match status" value="1"/>
</dbReference>
<dbReference type="EMBL" id="CP054719">
    <property type="protein sequence ID" value="QOL20388.1"/>
    <property type="molecule type" value="Genomic_DNA"/>
</dbReference>
<dbReference type="InterPro" id="IPR016032">
    <property type="entry name" value="Sig_transdc_resp-reg_C-effctor"/>
</dbReference>
<feature type="transmembrane region" description="Helical" evidence="4">
    <location>
        <begin position="260"/>
        <end position="280"/>
    </location>
</feature>
<dbReference type="SUPFAM" id="SSF46894">
    <property type="entry name" value="C-terminal effector domain of the bipartite response regulators"/>
    <property type="match status" value="1"/>
</dbReference>
<dbReference type="AlphaFoldDB" id="A0A7L9RVL3"/>
<dbReference type="Pfam" id="PF00931">
    <property type="entry name" value="NB-ARC"/>
    <property type="match status" value="1"/>
</dbReference>
<dbReference type="PROSITE" id="PS50005">
    <property type="entry name" value="TPR"/>
    <property type="match status" value="1"/>
</dbReference>
<dbReference type="Gene3D" id="3.40.50.300">
    <property type="entry name" value="P-loop containing nucleotide triphosphate hydrolases"/>
    <property type="match status" value="1"/>
</dbReference>
<protein>
    <submittedName>
        <fullName evidence="6">Tetratricopeptide repeat-containing protein</fullName>
    </submittedName>
</protein>
<dbReference type="InterPro" id="IPR011990">
    <property type="entry name" value="TPR-like_helical_dom_sf"/>
</dbReference>
<accession>A0A7L9RVL3</accession>
<dbReference type="Pfam" id="PF13424">
    <property type="entry name" value="TPR_12"/>
    <property type="match status" value="2"/>
</dbReference>
<proteinExistence type="predicted"/>
<dbReference type="SUPFAM" id="SSF48452">
    <property type="entry name" value="TPR-like"/>
    <property type="match status" value="1"/>
</dbReference>
<dbReference type="Gene3D" id="1.25.40.10">
    <property type="entry name" value="Tetratricopeptide repeat domain"/>
    <property type="match status" value="2"/>
</dbReference>
<evidence type="ECO:0000256" key="3">
    <source>
        <dbReference type="PROSITE-ProRule" id="PRU00339"/>
    </source>
</evidence>
<dbReference type="InterPro" id="IPR000792">
    <property type="entry name" value="Tscrpt_reg_LuxR_C"/>
</dbReference>
<evidence type="ECO:0000313" key="6">
    <source>
        <dbReference type="EMBL" id="QOL20388.1"/>
    </source>
</evidence>
<organism evidence="6 7">
    <name type="scientific">Candidatus Bodocaedibacter vickermanii</name>
    <dbReference type="NCBI Taxonomy" id="2741701"/>
    <lineage>
        <taxon>Bacteria</taxon>
        <taxon>Pseudomonadati</taxon>
        <taxon>Pseudomonadota</taxon>
        <taxon>Alphaproteobacteria</taxon>
        <taxon>Holosporales</taxon>
        <taxon>Candidatus Paracaedibacteraceae</taxon>
        <taxon>Candidatus Bodocaedibacter</taxon>
    </lineage>
</organism>
<dbReference type="SMART" id="SM00028">
    <property type="entry name" value="TPR"/>
    <property type="match status" value="7"/>
</dbReference>
<dbReference type="InterPro" id="IPR027417">
    <property type="entry name" value="P-loop_NTPase"/>
</dbReference>
<evidence type="ECO:0000256" key="4">
    <source>
        <dbReference type="SAM" id="Phobius"/>
    </source>
</evidence>
<keyword evidence="4" id="KW-1133">Transmembrane helix</keyword>
<dbReference type="Pfam" id="PF00196">
    <property type="entry name" value="GerE"/>
    <property type="match status" value="1"/>
</dbReference>
<feature type="domain" description="HTH luxR-type" evidence="5">
    <location>
        <begin position="21"/>
        <end position="77"/>
    </location>
</feature>
<dbReference type="GO" id="GO:0043531">
    <property type="term" value="F:ADP binding"/>
    <property type="evidence" value="ECO:0007669"/>
    <property type="project" value="InterPro"/>
</dbReference>
<gene>
    <name evidence="6" type="ORF">CPBP_01181</name>
</gene>
<dbReference type="Proteomes" id="UP000594001">
    <property type="component" value="Chromosome"/>
</dbReference>
<dbReference type="Gene3D" id="1.10.10.10">
    <property type="entry name" value="Winged helix-like DNA-binding domain superfamily/Winged helix DNA-binding domain"/>
    <property type="match status" value="1"/>
</dbReference>
<keyword evidence="7" id="KW-1185">Reference proteome</keyword>